<keyword evidence="1" id="KW-0732">Signal</keyword>
<dbReference type="SUPFAM" id="SSF49899">
    <property type="entry name" value="Concanavalin A-like lectins/glucanases"/>
    <property type="match status" value="1"/>
</dbReference>
<feature type="signal peptide" evidence="1">
    <location>
        <begin position="1"/>
        <end position="20"/>
    </location>
</feature>
<evidence type="ECO:0000313" key="3">
    <source>
        <dbReference type="Proteomes" id="UP000006048"/>
    </source>
</evidence>
<dbReference type="STRING" id="869212.Turpa_1663"/>
<name>I4B4V4_TURPD</name>
<proteinExistence type="predicted"/>
<sequence length="533" mass="56378">MNKRRSIALAIGLMAFFAVACGGRPVAVDPRLKAKLALRLADGSPISQDGSDEYNPHLLKLPNNYLALVFGSNRSCAASCTDHNLFVASSLTPFNGETLPFFSTPVPVTLASTAWLNQAAPINFTAKVSGSSVVVYANVDGAGGAIQHVEVQANGEHGTTALDINNTIHQFSTVIGIGANGDRLIVLDSAYEAYEINPTISSQGNRVQPLDYAESAVGVRQENSGVQNGYFGAFMGASVATTDTQFIAPLITLDIGLAESGLAIWTMNTFFQDNPINDIVLFTAFDGISEDMYVLTSHTAGDLWDTTGFFSFEAFLPDIPEGDVYLEYENSLANSGTNAWTATNTGVTFSGGAHVAGNYSGNFNGSGYFSFGTQDVTGTFTIASWVKPSGSSSTYTIASNSGSASNAAGFRFYIVQPDLKIVFETGDGTNGSSAEAALLPGPGDLFAPGEWHHVAVQVDRTNGYALIFLDGAVVGSGPVDPNFTTSAALRFGSTTDGLNLFTGELDETYYFSRMLDPLEVMVLSMIDRYQAPP</sequence>
<evidence type="ECO:0000313" key="2">
    <source>
        <dbReference type="EMBL" id="AFM12311.1"/>
    </source>
</evidence>
<protein>
    <recommendedName>
        <fullName evidence="4">LamG domain-containing protein</fullName>
    </recommendedName>
</protein>
<dbReference type="AlphaFoldDB" id="I4B4V4"/>
<evidence type="ECO:0008006" key="4">
    <source>
        <dbReference type="Google" id="ProtNLM"/>
    </source>
</evidence>
<dbReference type="Proteomes" id="UP000006048">
    <property type="component" value="Chromosome"/>
</dbReference>
<dbReference type="HOGENOM" id="CLU_504259_0_0_12"/>
<dbReference type="PROSITE" id="PS51257">
    <property type="entry name" value="PROKAR_LIPOPROTEIN"/>
    <property type="match status" value="1"/>
</dbReference>
<feature type="chain" id="PRO_5003686724" description="LamG domain-containing protein" evidence="1">
    <location>
        <begin position="21"/>
        <end position="533"/>
    </location>
</feature>
<dbReference type="Gene3D" id="2.60.120.200">
    <property type="match status" value="1"/>
</dbReference>
<dbReference type="EMBL" id="CP002959">
    <property type="protein sequence ID" value="AFM12311.1"/>
    <property type="molecule type" value="Genomic_DNA"/>
</dbReference>
<dbReference type="RefSeq" id="WP_014802822.1">
    <property type="nucleotide sequence ID" value="NC_018020.1"/>
</dbReference>
<organism evidence="2 3">
    <name type="scientific">Turneriella parva (strain ATCC BAA-1111 / DSM 21527 / NCTC 11395 / H)</name>
    <name type="common">Leptospira parva</name>
    <dbReference type="NCBI Taxonomy" id="869212"/>
    <lineage>
        <taxon>Bacteria</taxon>
        <taxon>Pseudomonadati</taxon>
        <taxon>Spirochaetota</taxon>
        <taxon>Spirochaetia</taxon>
        <taxon>Leptospirales</taxon>
        <taxon>Leptospiraceae</taxon>
        <taxon>Turneriella</taxon>
    </lineage>
</organism>
<evidence type="ECO:0000256" key="1">
    <source>
        <dbReference type="SAM" id="SignalP"/>
    </source>
</evidence>
<dbReference type="KEGG" id="tpx:Turpa_1663"/>
<accession>I4B4V4</accession>
<dbReference type="OrthoDB" id="9814380at2"/>
<keyword evidence="3" id="KW-1185">Reference proteome</keyword>
<dbReference type="Pfam" id="PF13385">
    <property type="entry name" value="Laminin_G_3"/>
    <property type="match status" value="1"/>
</dbReference>
<gene>
    <name evidence="2" type="ordered locus">Turpa_1663</name>
</gene>
<dbReference type="InterPro" id="IPR013320">
    <property type="entry name" value="ConA-like_dom_sf"/>
</dbReference>
<reference evidence="2 3" key="1">
    <citation type="submission" date="2012-06" db="EMBL/GenBank/DDBJ databases">
        <title>The complete chromosome of genome of Turneriella parva DSM 21527.</title>
        <authorList>
            <consortium name="US DOE Joint Genome Institute (JGI-PGF)"/>
            <person name="Lucas S."/>
            <person name="Han J."/>
            <person name="Lapidus A."/>
            <person name="Bruce D."/>
            <person name="Goodwin L."/>
            <person name="Pitluck S."/>
            <person name="Peters L."/>
            <person name="Kyrpides N."/>
            <person name="Mavromatis K."/>
            <person name="Ivanova N."/>
            <person name="Mikhailova N."/>
            <person name="Chertkov O."/>
            <person name="Detter J.C."/>
            <person name="Tapia R."/>
            <person name="Han C."/>
            <person name="Land M."/>
            <person name="Hauser L."/>
            <person name="Markowitz V."/>
            <person name="Cheng J.-F."/>
            <person name="Hugenholtz P."/>
            <person name="Woyke T."/>
            <person name="Wu D."/>
            <person name="Gronow S."/>
            <person name="Wellnitz S."/>
            <person name="Brambilla E."/>
            <person name="Klenk H.-P."/>
            <person name="Eisen J.A."/>
        </authorList>
    </citation>
    <scope>NUCLEOTIDE SEQUENCE [LARGE SCALE GENOMIC DNA]</scope>
    <source>
        <strain evidence="3">ATCC BAA-1111 / DSM 21527 / NCTC 11395 / H</strain>
    </source>
</reference>